<evidence type="ECO:0000256" key="1">
    <source>
        <dbReference type="SAM" id="Coils"/>
    </source>
</evidence>
<evidence type="ECO:0000259" key="3">
    <source>
        <dbReference type="PROSITE" id="PS50031"/>
    </source>
</evidence>
<sequence>MSFPHMQRFNDLDNEFHLADRDRDNLLNPGEAKAYFDQFQLPLPVMKFIWTSAKTSQAPGLTVDEFKHAMSLIRQELTNPGSLPVGSGGSPANFHPPQSPGFDYSIKQEERDQYETNFSNLARGKYTIPYDECMNFFSKAGLPNDILNTIFQLADFERNKVLDKDEFVIAMHLVRLKRKMPNIPIPMQLPPVLIPPSKQSLVGAGTPSGMSSPPLRPRSESTTSMDSINNGPPTLVPSSGTLGFGGPPPLGMSNNFGGSFSGPPPLSNNFGSPNMMGGSSGPVTVGPVRDLENQVNRVLDETRMINQQMFPLRQSVEQNDLRLNSLRERKADLENDLNQVRQEFENLKMQNQAKSEEIAQLESQSFRLEQERLEFQNQIQRVKQEVMRLEQIYEKANLSYQSASGIVETLRSELEQNLNELVKHKDELLRLKNSNQQGDEFAHGVEQEITNAKNELQAVREQLQQARMINEELQTKVRNLQLQKQDIEQSTFNTKTELSGLISQNEDLKNQLSRCQQDLENQKQKSVPNAKLVKLTGLIKKIQEYIHDFDSALGEEFPNQPASELKVVPPVTAKVASPVTTPSQPKPTVPLSNSSFGNDDFGFGNDAFGNSNLAGNKIPSTQPPVSSGFSANFGDDFGFDSKPPSTQTSNGFGNDDFGFDSKPPSTTNSTKPPSSQPSSTKTPSFDNDDFGFDSKPSSGGFGNDDFGFDSKPAATNTTKPKSGFDDFGFDSKPASNGGFGSDDFGFDIKPAKTSQPSSTKTPSFDNDDFGFGSTTTATKGFDDFGDFGTSTSTTNAKSTKQDDFGFDSDFSFSANKTANSSDPWNDFAQTNSVITKEAPKSEGWADFGDSF</sequence>
<evidence type="ECO:0008006" key="7">
    <source>
        <dbReference type="Google" id="ProtNLM"/>
    </source>
</evidence>
<feature type="compositionally biased region" description="Low complexity" evidence="2">
    <location>
        <begin position="661"/>
        <end position="684"/>
    </location>
</feature>
<dbReference type="PROSITE" id="PS50031">
    <property type="entry name" value="EH"/>
    <property type="match status" value="1"/>
</dbReference>
<feature type="compositionally biased region" description="Polar residues" evidence="2">
    <location>
        <begin position="220"/>
        <end position="232"/>
    </location>
</feature>
<dbReference type="SUPFAM" id="SSF47473">
    <property type="entry name" value="EF-hand"/>
    <property type="match status" value="2"/>
</dbReference>
<feature type="region of interest" description="Disordered" evidence="2">
    <location>
        <begin position="614"/>
        <end position="769"/>
    </location>
</feature>
<dbReference type="GO" id="GO:0006897">
    <property type="term" value="P:endocytosis"/>
    <property type="evidence" value="ECO:0007669"/>
    <property type="project" value="TreeGrafter"/>
</dbReference>
<dbReference type="GO" id="GO:0005509">
    <property type="term" value="F:calcium ion binding"/>
    <property type="evidence" value="ECO:0007669"/>
    <property type="project" value="InterPro"/>
</dbReference>
<dbReference type="PANTHER" id="PTHR11216">
    <property type="entry name" value="EH DOMAIN"/>
    <property type="match status" value="1"/>
</dbReference>
<feature type="region of interest" description="Disordered" evidence="2">
    <location>
        <begin position="576"/>
        <end position="597"/>
    </location>
</feature>
<dbReference type="InterPro" id="IPR002048">
    <property type="entry name" value="EF_hand_dom"/>
</dbReference>
<dbReference type="GO" id="GO:0005886">
    <property type="term" value="C:plasma membrane"/>
    <property type="evidence" value="ECO:0007669"/>
    <property type="project" value="TreeGrafter"/>
</dbReference>
<dbReference type="Pfam" id="PF12763">
    <property type="entry name" value="EH"/>
    <property type="match status" value="1"/>
</dbReference>
<keyword evidence="6" id="KW-1185">Reference proteome</keyword>
<proteinExistence type="predicted"/>
<dbReference type="InterPro" id="IPR011992">
    <property type="entry name" value="EF-hand-dom_pair"/>
</dbReference>
<accession>A0AA88GWR5</accession>
<dbReference type="SMART" id="SM00054">
    <property type="entry name" value="EFh"/>
    <property type="match status" value="2"/>
</dbReference>
<feature type="compositionally biased region" description="Polar residues" evidence="2">
    <location>
        <begin position="614"/>
        <end position="630"/>
    </location>
</feature>
<feature type="domain" description="EF-hand" evidence="4">
    <location>
        <begin position="142"/>
        <end position="177"/>
    </location>
</feature>
<feature type="compositionally biased region" description="Low complexity" evidence="2">
    <location>
        <begin position="751"/>
        <end position="763"/>
    </location>
</feature>
<keyword evidence="1" id="KW-0175">Coiled coil</keyword>
<dbReference type="Proteomes" id="UP000816034">
    <property type="component" value="Unassembled WGS sequence"/>
</dbReference>
<dbReference type="RefSeq" id="XP_044552464.1">
    <property type="nucleotide sequence ID" value="XM_044696211.1"/>
</dbReference>
<dbReference type="PANTHER" id="PTHR11216:SF170">
    <property type="entry name" value="DYNAMIN ASSOCIATED PROTEIN 160, ISOFORM D"/>
    <property type="match status" value="1"/>
</dbReference>
<organism evidence="5 6">
    <name type="scientific">Naegleria lovaniensis</name>
    <name type="common">Amoeba</name>
    <dbReference type="NCBI Taxonomy" id="51637"/>
    <lineage>
        <taxon>Eukaryota</taxon>
        <taxon>Discoba</taxon>
        <taxon>Heterolobosea</taxon>
        <taxon>Tetramitia</taxon>
        <taxon>Eutetramitia</taxon>
        <taxon>Vahlkampfiidae</taxon>
        <taxon>Naegleria</taxon>
    </lineage>
</organism>
<evidence type="ECO:0000313" key="6">
    <source>
        <dbReference type="Proteomes" id="UP000816034"/>
    </source>
</evidence>
<feature type="coiled-coil region" evidence="1">
    <location>
        <begin position="288"/>
        <end position="525"/>
    </location>
</feature>
<dbReference type="GO" id="GO:0016197">
    <property type="term" value="P:endosomal transport"/>
    <property type="evidence" value="ECO:0007669"/>
    <property type="project" value="TreeGrafter"/>
</dbReference>
<dbReference type="InterPro" id="IPR000261">
    <property type="entry name" value="EH_dom"/>
</dbReference>
<dbReference type="Gene3D" id="1.10.238.10">
    <property type="entry name" value="EF-hand"/>
    <property type="match status" value="2"/>
</dbReference>
<gene>
    <name evidence="5" type="ORF">C9374_000636</name>
</gene>
<protein>
    <recommendedName>
        <fullName evidence="7">Epidermal growth factor receptor substrate 15-like 1</fullName>
    </recommendedName>
</protein>
<dbReference type="GO" id="GO:0005737">
    <property type="term" value="C:cytoplasm"/>
    <property type="evidence" value="ECO:0007669"/>
    <property type="project" value="TreeGrafter"/>
</dbReference>
<comment type="caution">
    <text evidence="5">The sequence shown here is derived from an EMBL/GenBank/DDBJ whole genome shotgun (WGS) entry which is preliminary data.</text>
</comment>
<dbReference type="GeneID" id="68093098"/>
<evidence type="ECO:0000259" key="4">
    <source>
        <dbReference type="PROSITE" id="PS50222"/>
    </source>
</evidence>
<dbReference type="PROSITE" id="PS50222">
    <property type="entry name" value="EF_HAND_2"/>
    <property type="match status" value="1"/>
</dbReference>
<dbReference type="SMART" id="SM00027">
    <property type="entry name" value="EH"/>
    <property type="match status" value="1"/>
</dbReference>
<feature type="compositionally biased region" description="Polar residues" evidence="2">
    <location>
        <begin position="643"/>
        <end position="652"/>
    </location>
</feature>
<feature type="region of interest" description="Disordered" evidence="2">
    <location>
        <begin position="198"/>
        <end position="232"/>
    </location>
</feature>
<dbReference type="CDD" id="cd00052">
    <property type="entry name" value="EH"/>
    <property type="match status" value="1"/>
</dbReference>
<name>A0AA88GWR5_NAELO</name>
<dbReference type="Gene3D" id="1.10.287.1490">
    <property type="match status" value="1"/>
</dbReference>
<dbReference type="AlphaFoldDB" id="A0AA88GWR5"/>
<reference evidence="5 6" key="1">
    <citation type="journal article" date="2018" name="BMC Genomics">
        <title>The genome of Naegleria lovaniensis, the basis for a comparative approach to unravel pathogenicity factors of the human pathogenic amoeba N. fowleri.</title>
        <authorList>
            <person name="Liechti N."/>
            <person name="Schurch N."/>
            <person name="Bruggmann R."/>
            <person name="Wittwer M."/>
        </authorList>
    </citation>
    <scope>NUCLEOTIDE SEQUENCE [LARGE SCALE GENOMIC DNA]</scope>
    <source>
        <strain evidence="5 6">ATCC 30569</strain>
    </source>
</reference>
<evidence type="ECO:0000313" key="5">
    <source>
        <dbReference type="EMBL" id="KAG2388472.1"/>
    </source>
</evidence>
<dbReference type="EMBL" id="PYSW02000010">
    <property type="protein sequence ID" value="KAG2388472.1"/>
    <property type="molecule type" value="Genomic_DNA"/>
</dbReference>
<feature type="domain" description="EH" evidence="3">
    <location>
        <begin position="110"/>
        <end position="200"/>
    </location>
</feature>
<evidence type="ECO:0000256" key="2">
    <source>
        <dbReference type="SAM" id="MobiDB-lite"/>
    </source>
</evidence>